<gene>
    <name evidence="2" type="ordered locus">RHECIAT_CH0002294</name>
</gene>
<feature type="region of interest" description="Disordered" evidence="1">
    <location>
        <begin position="1"/>
        <end position="43"/>
    </location>
</feature>
<dbReference type="HOGENOM" id="CLU_2668475_0_0_5"/>
<proteinExistence type="predicted"/>
<protein>
    <submittedName>
        <fullName evidence="2">Uncharacterized protein</fullName>
    </submittedName>
</protein>
<dbReference type="AlphaFoldDB" id="B3PNW3"/>
<dbReference type="EMBL" id="CP001074">
    <property type="protein sequence ID" value="ACE91249.1"/>
    <property type="molecule type" value="Genomic_DNA"/>
</dbReference>
<dbReference type="KEGG" id="rec:RHECIAT_CH0002294"/>
<sequence length="75" mass="8503">MVKKKAARNVGRRTGNTEERSRPGQVVQNFEGRSDGTTVSRQAPRLNRNPFLTLTAGIWHEIRKVEVVRAMSARK</sequence>
<evidence type="ECO:0000256" key="1">
    <source>
        <dbReference type="SAM" id="MobiDB-lite"/>
    </source>
</evidence>
<accession>B3PNW3</accession>
<name>B3PNW3_RHIE6</name>
<dbReference type="Proteomes" id="UP000008817">
    <property type="component" value="Chromosome"/>
</dbReference>
<evidence type="ECO:0000313" key="3">
    <source>
        <dbReference type="Proteomes" id="UP000008817"/>
    </source>
</evidence>
<organism evidence="2 3">
    <name type="scientific">Rhizobium etli (strain CIAT 652)</name>
    <dbReference type="NCBI Taxonomy" id="491916"/>
    <lineage>
        <taxon>Bacteria</taxon>
        <taxon>Pseudomonadati</taxon>
        <taxon>Pseudomonadota</taxon>
        <taxon>Alphaproteobacteria</taxon>
        <taxon>Hyphomicrobiales</taxon>
        <taxon>Rhizobiaceae</taxon>
        <taxon>Rhizobium/Agrobacterium group</taxon>
        <taxon>Rhizobium</taxon>
    </lineage>
</organism>
<evidence type="ECO:0000313" key="2">
    <source>
        <dbReference type="EMBL" id="ACE91249.1"/>
    </source>
</evidence>
<feature type="compositionally biased region" description="Basic residues" evidence="1">
    <location>
        <begin position="1"/>
        <end position="11"/>
    </location>
</feature>
<reference evidence="2 3" key="1">
    <citation type="submission" date="2008-04" db="EMBL/GenBank/DDBJ databases">
        <title>Genome diversity and DNA divergence of Rhizobium etli.</title>
        <authorList>
            <person name="Gonzalez V."/>
            <person name="Acosta J.L."/>
            <person name="Santamaria R.I."/>
            <person name="Bustos P."/>
            <person name="Hernandez-Gonzalez I.L."/>
            <person name="Fernandez J.L."/>
            <person name="Diaz R."/>
            <person name="Flores M."/>
            <person name="Mora J."/>
            <person name="Palacios R."/>
            <person name="Davila G."/>
        </authorList>
    </citation>
    <scope>NUCLEOTIDE SEQUENCE [LARGE SCALE GENOMIC DNA]</scope>
    <source>
        <strain evidence="2 3">CIAT 652</strain>
    </source>
</reference>